<sequence>MIMLAVNEDLDSILLSGEKGSGKSLLARGFAALLPRKRRVDIPLHTTEDRLLGGVDLEYALKHGEKKVQAGLLAAAHQNIVFADDMNLMADSAVHAIVNAVTSRQVEAEREGLSISYPSDSILVAAMNPEEGGLSAGVLDRFGLFVSMTCEHSVEHRRDIIRSALAYERDPEGFSRSKEQETLQLQELIITAKGYLSRMNISGQLLELAAWTTLIAQCRGHRAD</sequence>
<dbReference type="GO" id="GO:0005524">
    <property type="term" value="F:ATP binding"/>
    <property type="evidence" value="ECO:0007669"/>
    <property type="project" value="UniProtKB-KW"/>
</dbReference>
<gene>
    <name evidence="2" type="ORF">K0U00_26590</name>
</gene>
<accession>A0ABS7C9J8</accession>
<dbReference type="PANTHER" id="PTHR35023:SF1">
    <property type="entry name" value="MG-PROTOPORPHYRIN IX CHELATASE"/>
    <property type="match status" value="1"/>
</dbReference>
<organism evidence="2 3">
    <name type="scientific">Paenibacillus sepulcri</name>
    <dbReference type="NCBI Taxonomy" id="359917"/>
    <lineage>
        <taxon>Bacteria</taxon>
        <taxon>Bacillati</taxon>
        <taxon>Bacillota</taxon>
        <taxon>Bacilli</taxon>
        <taxon>Bacillales</taxon>
        <taxon>Paenibacillaceae</taxon>
        <taxon>Paenibacillus</taxon>
    </lineage>
</organism>
<keyword evidence="3" id="KW-1185">Reference proteome</keyword>
<keyword evidence="2" id="KW-0547">Nucleotide-binding</keyword>
<evidence type="ECO:0000313" key="2">
    <source>
        <dbReference type="EMBL" id="MBW7457615.1"/>
    </source>
</evidence>
<dbReference type="Pfam" id="PF07728">
    <property type="entry name" value="AAA_5"/>
    <property type="match status" value="1"/>
</dbReference>
<protein>
    <submittedName>
        <fullName evidence="2">ATP-binding protein</fullName>
    </submittedName>
</protein>
<evidence type="ECO:0000259" key="1">
    <source>
        <dbReference type="SMART" id="SM00382"/>
    </source>
</evidence>
<proteinExistence type="predicted"/>
<dbReference type="SMART" id="SM00382">
    <property type="entry name" value="AAA"/>
    <property type="match status" value="1"/>
</dbReference>
<reference evidence="2 3" key="1">
    <citation type="submission" date="2021-07" db="EMBL/GenBank/DDBJ databases">
        <title>Paenibacillus radiodurans sp. nov., isolated from the southeastern edge of Tengger Desert.</title>
        <authorList>
            <person name="Zhang G."/>
        </authorList>
    </citation>
    <scope>NUCLEOTIDE SEQUENCE [LARGE SCALE GENOMIC DNA]</scope>
    <source>
        <strain evidence="2 3">CCM 7311</strain>
    </source>
</reference>
<dbReference type="InterPro" id="IPR003593">
    <property type="entry name" value="AAA+_ATPase"/>
</dbReference>
<dbReference type="EMBL" id="JAHZIK010000907">
    <property type="protein sequence ID" value="MBW7457615.1"/>
    <property type="molecule type" value="Genomic_DNA"/>
</dbReference>
<dbReference type="CDD" id="cd00009">
    <property type="entry name" value="AAA"/>
    <property type="match status" value="1"/>
</dbReference>
<dbReference type="InterPro" id="IPR027417">
    <property type="entry name" value="P-loop_NTPase"/>
</dbReference>
<comment type="caution">
    <text evidence="2">The sequence shown here is derived from an EMBL/GenBank/DDBJ whole genome shotgun (WGS) entry which is preliminary data.</text>
</comment>
<dbReference type="Proteomes" id="UP001519887">
    <property type="component" value="Unassembled WGS sequence"/>
</dbReference>
<feature type="domain" description="AAA+ ATPase" evidence="1">
    <location>
        <begin position="9"/>
        <end position="159"/>
    </location>
</feature>
<dbReference type="PANTHER" id="PTHR35023">
    <property type="entry name" value="CHELATASE-RELATED"/>
    <property type="match status" value="1"/>
</dbReference>
<keyword evidence="2" id="KW-0067">ATP-binding</keyword>
<feature type="non-terminal residue" evidence="2">
    <location>
        <position position="224"/>
    </location>
</feature>
<dbReference type="Gene3D" id="3.40.50.300">
    <property type="entry name" value="P-loop containing nucleotide triphosphate hydrolases"/>
    <property type="match status" value="1"/>
</dbReference>
<dbReference type="SUPFAM" id="SSF52540">
    <property type="entry name" value="P-loop containing nucleoside triphosphate hydrolases"/>
    <property type="match status" value="1"/>
</dbReference>
<name>A0ABS7C9J8_9BACL</name>
<dbReference type="InterPro" id="IPR052989">
    <property type="entry name" value="Mg-chelatase_DI-like"/>
</dbReference>
<evidence type="ECO:0000313" key="3">
    <source>
        <dbReference type="Proteomes" id="UP001519887"/>
    </source>
</evidence>
<dbReference type="InterPro" id="IPR011704">
    <property type="entry name" value="ATPase_dyneun-rel_AAA"/>
</dbReference>